<protein>
    <recommendedName>
        <fullName evidence="7">CopY/TcrY family copper transport repressor</fullName>
    </recommendedName>
</protein>
<evidence type="ECO:0000256" key="2">
    <source>
        <dbReference type="ARBA" id="ARBA00023015"/>
    </source>
</evidence>
<evidence type="ECO:0008006" key="7">
    <source>
        <dbReference type="Google" id="ProtNLM"/>
    </source>
</evidence>
<dbReference type="InterPro" id="IPR005650">
    <property type="entry name" value="BlaI_family"/>
</dbReference>
<dbReference type="Pfam" id="PF03965">
    <property type="entry name" value="Penicillinase_R"/>
    <property type="match status" value="1"/>
</dbReference>
<comment type="caution">
    <text evidence="5">The sequence shown here is derived from an EMBL/GenBank/DDBJ whole genome shotgun (WGS) entry which is preliminary data.</text>
</comment>
<dbReference type="SUPFAM" id="SSF46785">
    <property type="entry name" value="Winged helix' DNA-binding domain"/>
    <property type="match status" value="1"/>
</dbReference>
<dbReference type="InterPro" id="IPR036390">
    <property type="entry name" value="WH_DNA-bd_sf"/>
</dbReference>
<dbReference type="AlphaFoldDB" id="A0A0R2JIB7"/>
<evidence type="ECO:0000313" key="6">
    <source>
        <dbReference type="Proteomes" id="UP000051655"/>
    </source>
</evidence>
<dbReference type="RefSeq" id="WP_057754905.1">
    <property type="nucleotide sequence ID" value="NZ_JQBP01000003.1"/>
</dbReference>
<organism evidence="5 6">
    <name type="scientific">Weissella kandleri</name>
    <dbReference type="NCBI Taxonomy" id="1616"/>
    <lineage>
        <taxon>Bacteria</taxon>
        <taxon>Bacillati</taxon>
        <taxon>Bacillota</taxon>
        <taxon>Bacilli</taxon>
        <taxon>Lactobacillales</taxon>
        <taxon>Lactobacillaceae</taxon>
        <taxon>Weissella</taxon>
    </lineage>
</organism>
<evidence type="ECO:0000256" key="1">
    <source>
        <dbReference type="ARBA" id="ARBA00011046"/>
    </source>
</evidence>
<dbReference type="PATRIC" id="fig|1616.3.peg.740"/>
<dbReference type="NCBIfam" id="TIGR02698">
    <property type="entry name" value="CopY_TcrY"/>
    <property type="match status" value="1"/>
</dbReference>
<evidence type="ECO:0000256" key="4">
    <source>
        <dbReference type="ARBA" id="ARBA00023163"/>
    </source>
</evidence>
<keyword evidence="4" id="KW-0804">Transcription</keyword>
<accession>A0A0R2JIB7</accession>
<dbReference type="Proteomes" id="UP000051655">
    <property type="component" value="Unassembled WGS sequence"/>
</dbReference>
<keyword evidence="2" id="KW-0805">Transcription regulation</keyword>
<name>A0A0R2JIB7_9LACO</name>
<keyword evidence="3" id="KW-0238">DNA-binding</keyword>
<dbReference type="Gene3D" id="1.10.10.10">
    <property type="entry name" value="Winged helix-like DNA-binding domain superfamily/Winged helix DNA-binding domain"/>
    <property type="match status" value="1"/>
</dbReference>
<dbReference type="GO" id="GO:0045892">
    <property type="term" value="P:negative regulation of DNA-templated transcription"/>
    <property type="evidence" value="ECO:0007669"/>
    <property type="project" value="InterPro"/>
</dbReference>
<proteinExistence type="inferred from homology"/>
<dbReference type="STRING" id="1616.IV73_GL000720"/>
<dbReference type="InterPro" id="IPR014071">
    <property type="entry name" value="Cu_transp_CopY/TcrY"/>
</dbReference>
<dbReference type="GO" id="GO:0003677">
    <property type="term" value="F:DNA binding"/>
    <property type="evidence" value="ECO:0007669"/>
    <property type="project" value="UniProtKB-KW"/>
</dbReference>
<evidence type="ECO:0000313" key="5">
    <source>
        <dbReference type="EMBL" id="KRN74965.1"/>
    </source>
</evidence>
<keyword evidence="6" id="KW-1185">Reference proteome</keyword>
<sequence length="140" mass="15540">MEAISNISEAEFAVMNLIWAKPGLTSHAISDLLAPDHNWSASTIKTMLARLVKKGFLVTQALGKQYQYTALVDEDHISIEYTQALFKRLCDRHQGNALQELLKMAPISQKDIAAMQDILQARAQTAPEVVQCHCMPDGNC</sequence>
<dbReference type="OrthoDB" id="1849040at2"/>
<dbReference type="PIRSF" id="PIRSF019455">
    <property type="entry name" value="CopR_AtkY"/>
    <property type="match status" value="1"/>
</dbReference>
<reference evidence="5 6" key="1">
    <citation type="journal article" date="2015" name="Genome Announc.">
        <title>Expanding the biotechnology potential of lactobacilli through comparative genomics of 213 strains and associated genera.</title>
        <authorList>
            <person name="Sun Z."/>
            <person name="Harris H.M."/>
            <person name="McCann A."/>
            <person name="Guo C."/>
            <person name="Argimon S."/>
            <person name="Zhang W."/>
            <person name="Yang X."/>
            <person name="Jeffery I.B."/>
            <person name="Cooney J.C."/>
            <person name="Kagawa T.F."/>
            <person name="Liu W."/>
            <person name="Song Y."/>
            <person name="Salvetti E."/>
            <person name="Wrobel A."/>
            <person name="Rasinkangas P."/>
            <person name="Parkhill J."/>
            <person name="Rea M.C."/>
            <person name="O'Sullivan O."/>
            <person name="Ritari J."/>
            <person name="Douillard F.P."/>
            <person name="Paul Ross R."/>
            <person name="Yang R."/>
            <person name="Briner A.E."/>
            <person name="Felis G.E."/>
            <person name="de Vos W.M."/>
            <person name="Barrangou R."/>
            <person name="Klaenhammer T.R."/>
            <person name="Caufield P.W."/>
            <person name="Cui Y."/>
            <person name="Zhang H."/>
            <person name="O'Toole P.W."/>
        </authorList>
    </citation>
    <scope>NUCLEOTIDE SEQUENCE [LARGE SCALE GENOMIC DNA]</scope>
    <source>
        <strain evidence="5 6">DSM 20593</strain>
    </source>
</reference>
<dbReference type="EMBL" id="JQBP01000003">
    <property type="protein sequence ID" value="KRN74965.1"/>
    <property type="molecule type" value="Genomic_DNA"/>
</dbReference>
<dbReference type="InterPro" id="IPR036388">
    <property type="entry name" value="WH-like_DNA-bd_sf"/>
</dbReference>
<comment type="similarity">
    <text evidence="1">Belongs to the BlaI transcriptional regulatory family.</text>
</comment>
<gene>
    <name evidence="5" type="ORF">IV73_GL000720</name>
</gene>
<evidence type="ECO:0000256" key="3">
    <source>
        <dbReference type="ARBA" id="ARBA00023125"/>
    </source>
</evidence>